<dbReference type="InterPro" id="IPR050129">
    <property type="entry name" value="Zn_alcohol_dh"/>
</dbReference>
<dbReference type="SUPFAM" id="SSF51735">
    <property type="entry name" value="NAD(P)-binding Rossmann-fold domains"/>
    <property type="match status" value="1"/>
</dbReference>
<organism evidence="7 8">
    <name type="scientific">Mycolicibacterium peregrinum</name>
    <name type="common">Mycobacterium peregrinum</name>
    <dbReference type="NCBI Taxonomy" id="43304"/>
    <lineage>
        <taxon>Bacteria</taxon>
        <taxon>Bacillati</taxon>
        <taxon>Actinomycetota</taxon>
        <taxon>Actinomycetes</taxon>
        <taxon>Mycobacteriales</taxon>
        <taxon>Mycobacteriaceae</taxon>
        <taxon>Mycolicibacterium</taxon>
    </lineage>
</organism>
<dbReference type="PANTHER" id="PTHR43401">
    <property type="entry name" value="L-THREONINE 3-DEHYDROGENASE"/>
    <property type="match status" value="1"/>
</dbReference>
<dbReference type="Gene3D" id="3.90.180.10">
    <property type="entry name" value="Medium-chain alcohol dehydrogenases, catalytic domain"/>
    <property type="match status" value="1"/>
</dbReference>
<evidence type="ECO:0000256" key="5">
    <source>
        <dbReference type="RuleBase" id="RU361277"/>
    </source>
</evidence>
<sequence length="348" mass="35625">MRAVVYSEVGVRPVVVDVADPECPDDGVVVEVAATGVCRSDWHAWRGHDPVALPIIPGHEFAGTVVALGADVSGWQVGDRVTAPFVLGCGRCEFCLSGNAQVCPDQLQPGFTLPGSFAQRVAVPRAQANLVRLPDAVSFVAAASLGCRFATSYRALVVHGEVQPGQWAAVHGCGGVGLSAVMIAKAFGAKVVAVDRSAQALDVANRLGADELINATEIPDTAAEVVQRTGGGAHIGVDAIGHPAVAAASVSSLRRRGRHIQVGLLLGDAAQTALPMDRVIAQELAILGSHGMPAVDYPAMLGLLASGALQPELLVTRRVGLDQAAAAMAAMDTPTGPGITIIEPASMG</sequence>
<gene>
    <name evidence="7" type="ORF">A5779_16065</name>
</gene>
<dbReference type="InterPro" id="IPR013149">
    <property type="entry name" value="ADH-like_C"/>
</dbReference>
<dbReference type="InterPro" id="IPR036291">
    <property type="entry name" value="NAD(P)-bd_dom_sf"/>
</dbReference>
<dbReference type="GO" id="GO:0016491">
    <property type="term" value="F:oxidoreductase activity"/>
    <property type="evidence" value="ECO:0007669"/>
    <property type="project" value="UniProtKB-KW"/>
</dbReference>
<dbReference type="CDD" id="cd08260">
    <property type="entry name" value="Zn_ADH6"/>
    <property type="match status" value="1"/>
</dbReference>
<dbReference type="InterPro" id="IPR002328">
    <property type="entry name" value="ADH_Zn_CS"/>
</dbReference>
<dbReference type="Pfam" id="PF08240">
    <property type="entry name" value="ADH_N"/>
    <property type="match status" value="1"/>
</dbReference>
<evidence type="ECO:0000256" key="3">
    <source>
        <dbReference type="ARBA" id="ARBA00022833"/>
    </source>
</evidence>
<evidence type="ECO:0000256" key="4">
    <source>
        <dbReference type="ARBA" id="ARBA00023002"/>
    </source>
</evidence>
<dbReference type="InterPro" id="IPR013154">
    <property type="entry name" value="ADH-like_N"/>
</dbReference>
<dbReference type="GO" id="GO:0008270">
    <property type="term" value="F:zinc ion binding"/>
    <property type="evidence" value="ECO:0007669"/>
    <property type="project" value="InterPro"/>
</dbReference>
<dbReference type="AlphaFoldDB" id="A0A1A0WE94"/>
<protein>
    <submittedName>
        <fullName evidence="7">Alcohol dehydrogenase</fullName>
    </submittedName>
</protein>
<reference evidence="8" key="1">
    <citation type="submission" date="2016-06" db="EMBL/GenBank/DDBJ databases">
        <authorList>
            <person name="Sutton G."/>
            <person name="Brinkac L."/>
            <person name="Sanka R."/>
            <person name="Adams M."/>
            <person name="Lau E."/>
            <person name="Mehaffy C."/>
            <person name="Tameris M."/>
            <person name="Hatherill M."/>
            <person name="Hanekom W."/>
            <person name="Mahomed H."/>
            <person name="Mcshane H."/>
        </authorList>
    </citation>
    <scope>NUCLEOTIDE SEQUENCE [LARGE SCALE GENOMIC DNA]</scope>
    <source>
        <strain evidence="8">852002-10433_SCH5171157</strain>
    </source>
</reference>
<evidence type="ECO:0000313" key="8">
    <source>
        <dbReference type="Proteomes" id="UP000094008"/>
    </source>
</evidence>
<dbReference type="PANTHER" id="PTHR43401:SF5">
    <property type="entry name" value="ALCOHOL DEHYDROGENASE-RELATED"/>
    <property type="match status" value="1"/>
</dbReference>
<proteinExistence type="inferred from homology"/>
<comment type="similarity">
    <text evidence="5">Belongs to the zinc-containing alcohol dehydrogenase family.</text>
</comment>
<evidence type="ECO:0000313" key="7">
    <source>
        <dbReference type="EMBL" id="OBB96822.1"/>
    </source>
</evidence>
<dbReference type="OrthoDB" id="5295340at2"/>
<comment type="cofactor">
    <cofactor evidence="1 5">
        <name>Zn(2+)</name>
        <dbReference type="ChEBI" id="CHEBI:29105"/>
    </cofactor>
</comment>
<accession>A0A1A0WE94</accession>
<evidence type="ECO:0000256" key="1">
    <source>
        <dbReference type="ARBA" id="ARBA00001947"/>
    </source>
</evidence>
<dbReference type="Proteomes" id="UP000094008">
    <property type="component" value="Unassembled WGS sequence"/>
</dbReference>
<dbReference type="InterPro" id="IPR011032">
    <property type="entry name" value="GroES-like_sf"/>
</dbReference>
<keyword evidence="2 5" id="KW-0479">Metal-binding</keyword>
<dbReference type="Pfam" id="PF00107">
    <property type="entry name" value="ADH_zinc_N"/>
    <property type="match status" value="1"/>
</dbReference>
<evidence type="ECO:0000256" key="2">
    <source>
        <dbReference type="ARBA" id="ARBA00022723"/>
    </source>
</evidence>
<keyword evidence="3 5" id="KW-0862">Zinc</keyword>
<evidence type="ECO:0000259" key="6">
    <source>
        <dbReference type="SMART" id="SM00829"/>
    </source>
</evidence>
<feature type="domain" description="Enoyl reductase (ER)" evidence="6">
    <location>
        <begin position="10"/>
        <end position="342"/>
    </location>
</feature>
<dbReference type="InterPro" id="IPR020843">
    <property type="entry name" value="ER"/>
</dbReference>
<dbReference type="RefSeq" id="WP_064878899.1">
    <property type="nucleotide sequence ID" value="NZ_LZSY01000021.1"/>
</dbReference>
<dbReference type="PROSITE" id="PS00059">
    <property type="entry name" value="ADH_ZINC"/>
    <property type="match status" value="1"/>
</dbReference>
<name>A0A1A0WE94_MYCPR</name>
<comment type="caution">
    <text evidence="7">The sequence shown here is derived from an EMBL/GenBank/DDBJ whole genome shotgun (WGS) entry which is preliminary data.</text>
</comment>
<dbReference type="Gene3D" id="3.40.50.720">
    <property type="entry name" value="NAD(P)-binding Rossmann-like Domain"/>
    <property type="match status" value="1"/>
</dbReference>
<keyword evidence="4" id="KW-0560">Oxidoreductase</keyword>
<dbReference type="EMBL" id="LZSY01000021">
    <property type="protein sequence ID" value="OBB96822.1"/>
    <property type="molecule type" value="Genomic_DNA"/>
</dbReference>
<dbReference type="SMART" id="SM00829">
    <property type="entry name" value="PKS_ER"/>
    <property type="match status" value="1"/>
</dbReference>
<dbReference type="SUPFAM" id="SSF50129">
    <property type="entry name" value="GroES-like"/>
    <property type="match status" value="1"/>
</dbReference>